<keyword evidence="3" id="KW-1185">Reference proteome</keyword>
<dbReference type="GeneID" id="28832153"/>
<keyword evidence="1" id="KW-1133">Transmembrane helix</keyword>
<dbReference type="OrthoDB" id="5420013at2759"/>
<dbReference type="RefSeq" id="XP_018073248.1">
    <property type="nucleotide sequence ID" value="XM_018222427.1"/>
</dbReference>
<evidence type="ECO:0000256" key="1">
    <source>
        <dbReference type="SAM" id="Phobius"/>
    </source>
</evidence>
<protein>
    <submittedName>
        <fullName evidence="2">Uncharacterized protein</fullName>
    </submittedName>
</protein>
<proteinExistence type="predicted"/>
<sequence length="581" mass="64340">MFGHNKRHKPVALPSQGCHRLPEISRQEGHPAAKPYVPLMDVVVVFLSLMCLVLAVVTIDNQDLAVRLRYTGQIIIIGFLLSVMSQCHQRIIPFTLLLLEARFGSSSLQNYDGILRWSPFATQLHPLWRTVIFMCIAMPILLAIGYKSFTGGVSIAQYGASIQYFGPTAPPGLQQNVAGLSIMANATIPFLAASFDNYPVPTQAADNPPTYGFNLVLLSNGSAAALDGPAPSYVISLQRQLDVGSEWRLSAAVRATVSQYNRIAEQHRNGTDAWWRSYLSLVSLKWQTLDNGYFFGWLNVGVATSDAASAWDESWALLGVFPAPINQSMQANTTWMDDAFSRTAIGFDLKRHQCQGTWRITTSSIDLISGTCDAEPLDPVHQYFTNSQLNLGDFYLPLLAEYLGAFGTTRNTSRWILPSFAVSMASMYSSRIAGSLGWVPLQPEGLLYNETNVVSFPNQLYYENYTSIVTLELHVPTLIARPALYALLALQPLLTVVSFILAFAMYGTPIGRGFGMITVLAGVKRQSLDRLTGAAFSRDVREKIGLRIKVRRDYRAEHENRVEYVLGKDGITGEIIRGQKY</sequence>
<evidence type="ECO:0000313" key="3">
    <source>
        <dbReference type="Proteomes" id="UP000070700"/>
    </source>
</evidence>
<gene>
    <name evidence="2" type="ORF">LY89DRAFT_780871</name>
</gene>
<feature type="transmembrane region" description="Helical" evidence="1">
    <location>
        <begin position="70"/>
        <end position="87"/>
    </location>
</feature>
<keyword evidence="1" id="KW-0472">Membrane</keyword>
<dbReference type="KEGG" id="psco:LY89DRAFT_780871"/>
<feature type="transmembrane region" description="Helical" evidence="1">
    <location>
        <begin position="483"/>
        <end position="506"/>
    </location>
</feature>
<evidence type="ECO:0000313" key="2">
    <source>
        <dbReference type="EMBL" id="KUJ18893.1"/>
    </source>
</evidence>
<feature type="transmembrane region" description="Helical" evidence="1">
    <location>
        <begin position="36"/>
        <end position="58"/>
    </location>
</feature>
<name>A0A194XFE7_MOLSC</name>
<accession>A0A194XFE7</accession>
<dbReference type="AlphaFoldDB" id="A0A194XFE7"/>
<keyword evidence="1" id="KW-0812">Transmembrane</keyword>
<organism evidence="2 3">
    <name type="scientific">Mollisia scopiformis</name>
    <name type="common">Conifer needle endophyte fungus</name>
    <name type="synonym">Phialocephala scopiformis</name>
    <dbReference type="NCBI Taxonomy" id="149040"/>
    <lineage>
        <taxon>Eukaryota</taxon>
        <taxon>Fungi</taxon>
        <taxon>Dikarya</taxon>
        <taxon>Ascomycota</taxon>
        <taxon>Pezizomycotina</taxon>
        <taxon>Leotiomycetes</taxon>
        <taxon>Helotiales</taxon>
        <taxon>Mollisiaceae</taxon>
        <taxon>Mollisia</taxon>
    </lineage>
</organism>
<feature type="transmembrane region" description="Helical" evidence="1">
    <location>
        <begin position="126"/>
        <end position="146"/>
    </location>
</feature>
<reference evidence="2 3" key="1">
    <citation type="submission" date="2015-10" db="EMBL/GenBank/DDBJ databases">
        <title>Full genome of DAOMC 229536 Phialocephala scopiformis, a fungal endophyte of spruce producing the potent anti-insectan compound rugulosin.</title>
        <authorList>
            <consortium name="DOE Joint Genome Institute"/>
            <person name="Walker A.K."/>
            <person name="Frasz S.L."/>
            <person name="Seifert K.A."/>
            <person name="Miller J.D."/>
            <person name="Mondo S.J."/>
            <person name="Labutti K."/>
            <person name="Lipzen A."/>
            <person name="Dockter R."/>
            <person name="Kennedy M."/>
            <person name="Grigoriev I.V."/>
            <person name="Spatafora J.W."/>
        </authorList>
    </citation>
    <scope>NUCLEOTIDE SEQUENCE [LARGE SCALE GENOMIC DNA]</scope>
    <source>
        <strain evidence="2 3">CBS 120377</strain>
    </source>
</reference>
<dbReference type="EMBL" id="KQ947412">
    <property type="protein sequence ID" value="KUJ18893.1"/>
    <property type="molecule type" value="Genomic_DNA"/>
</dbReference>
<dbReference type="InParanoid" id="A0A194XFE7"/>
<dbReference type="Proteomes" id="UP000070700">
    <property type="component" value="Unassembled WGS sequence"/>
</dbReference>